<sequence>LWSLFIVILIFWCAYAIAMISMLDEPATRQSLLWRIFSNGAFEIFGDARDELRNGEIEHCPSSFNSSDLSDFNIDCIYRAWTIPILLFGYALLSSVLLVNLVTSLFSDTFTEVKDSSMITYRYKEYQRLYLYERKSRIPAPLSLIYYIFIFFMSLLRGCGDLLSKYLMHNVVFNCR</sequence>
<name>A0AAN5I4E6_9BILA</name>
<dbReference type="InterPro" id="IPR050927">
    <property type="entry name" value="TRPM"/>
</dbReference>
<evidence type="ECO:0000313" key="2">
    <source>
        <dbReference type="EMBL" id="GMR51119.1"/>
    </source>
</evidence>
<evidence type="ECO:0008006" key="4">
    <source>
        <dbReference type="Google" id="ProtNLM"/>
    </source>
</evidence>
<gene>
    <name evidence="2" type="ORF">PMAYCL1PPCAC_21314</name>
</gene>
<dbReference type="GO" id="GO:0005261">
    <property type="term" value="F:monoatomic cation channel activity"/>
    <property type="evidence" value="ECO:0007669"/>
    <property type="project" value="TreeGrafter"/>
</dbReference>
<dbReference type="AlphaFoldDB" id="A0AAN5I4E6"/>
<dbReference type="Proteomes" id="UP001328107">
    <property type="component" value="Unassembled WGS sequence"/>
</dbReference>
<evidence type="ECO:0000256" key="1">
    <source>
        <dbReference type="SAM" id="Phobius"/>
    </source>
</evidence>
<feature type="non-terminal residue" evidence="2">
    <location>
        <position position="1"/>
    </location>
</feature>
<protein>
    <recommendedName>
        <fullName evidence="4">Ion transport domain-containing protein</fullName>
    </recommendedName>
</protein>
<feature type="transmembrane region" description="Helical" evidence="1">
    <location>
        <begin position="6"/>
        <end position="23"/>
    </location>
</feature>
<comment type="caution">
    <text evidence="2">The sequence shown here is derived from an EMBL/GenBank/DDBJ whole genome shotgun (WGS) entry which is preliminary data.</text>
</comment>
<reference evidence="3" key="1">
    <citation type="submission" date="2022-10" db="EMBL/GenBank/DDBJ databases">
        <title>Genome assembly of Pristionchus species.</title>
        <authorList>
            <person name="Yoshida K."/>
            <person name="Sommer R.J."/>
        </authorList>
    </citation>
    <scope>NUCLEOTIDE SEQUENCE [LARGE SCALE GENOMIC DNA]</scope>
    <source>
        <strain evidence="3">RS5460</strain>
    </source>
</reference>
<keyword evidence="1" id="KW-0812">Transmembrane</keyword>
<dbReference type="PANTHER" id="PTHR13800">
    <property type="entry name" value="TRANSIENT RECEPTOR POTENTIAL CATION CHANNEL, SUBFAMILY M, MEMBER 6"/>
    <property type="match status" value="1"/>
</dbReference>
<keyword evidence="1" id="KW-0472">Membrane</keyword>
<feature type="non-terminal residue" evidence="2">
    <location>
        <position position="176"/>
    </location>
</feature>
<organism evidence="2 3">
    <name type="scientific">Pristionchus mayeri</name>
    <dbReference type="NCBI Taxonomy" id="1317129"/>
    <lineage>
        <taxon>Eukaryota</taxon>
        <taxon>Metazoa</taxon>
        <taxon>Ecdysozoa</taxon>
        <taxon>Nematoda</taxon>
        <taxon>Chromadorea</taxon>
        <taxon>Rhabditida</taxon>
        <taxon>Rhabditina</taxon>
        <taxon>Diplogasteromorpha</taxon>
        <taxon>Diplogasteroidea</taxon>
        <taxon>Neodiplogasteridae</taxon>
        <taxon>Pristionchus</taxon>
    </lineage>
</organism>
<dbReference type="GO" id="GO:0030001">
    <property type="term" value="P:metal ion transport"/>
    <property type="evidence" value="ECO:0007669"/>
    <property type="project" value="TreeGrafter"/>
</dbReference>
<evidence type="ECO:0000313" key="3">
    <source>
        <dbReference type="Proteomes" id="UP001328107"/>
    </source>
</evidence>
<dbReference type="PANTHER" id="PTHR13800:SF43">
    <property type="entry name" value="ION_TRANS DOMAIN-CONTAINING PROTEIN"/>
    <property type="match status" value="1"/>
</dbReference>
<keyword evidence="3" id="KW-1185">Reference proteome</keyword>
<feature type="transmembrane region" description="Helical" evidence="1">
    <location>
        <begin position="138"/>
        <end position="156"/>
    </location>
</feature>
<dbReference type="EMBL" id="BTRK01000005">
    <property type="protein sequence ID" value="GMR51119.1"/>
    <property type="molecule type" value="Genomic_DNA"/>
</dbReference>
<feature type="transmembrane region" description="Helical" evidence="1">
    <location>
        <begin position="85"/>
        <end position="106"/>
    </location>
</feature>
<keyword evidence="1" id="KW-1133">Transmembrane helix</keyword>
<dbReference type="GO" id="GO:0005886">
    <property type="term" value="C:plasma membrane"/>
    <property type="evidence" value="ECO:0007669"/>
    <property type="project" value="TreeGrafter"/>
</dbReference>
<proteinExistence type="predicted"/>
<accession>A0AAN5I4E6</accession>